<keyword evidence="9" id="KW-1185">Reference proteome</keyword>
<keyword evidence="3" id="KW-0285">Flavoprotein</keyword>
<dbReference type="EMBL" id="QXXQ01000015">
    <property type="protein sequence ID" value="RID90284.1"/>
    <property type="molecule type" value="Genomic_DNA"/>
</dbReference>
<dbReference type="Gene3D" id="1.10.45.10">
    <property type="entry name" value="Vanillyl-alcohol Oxidase, Chain A, domain 4"/>
    <property type="match status" value="1"/>
</dbReference>
<dbReference type="InterPro" id="IPR016169">
    <property type="entry name" value="FAD-bd_PCMH_sub2"/>
</dbReference>
<evidence type="ECO:0000256" key="5">
    <source>
        <dbReference type="ARBA" id="ARBA00023002"/>
    </source>
</evidence>
<keyword evidence="4" id="KW-0274">FAD</keyword>
<dbReference type="Pfam" id="PF02913">
    <property type="entry name" value="FAD-oxidase_C"/>
    <property type="match status" value="1"/>
</dbReference>
<reference evidence="8 9" key="1">
    <citation type="submission" date="2018-09" db="EMBL/GenBank/DDBJ databases">
        <title>Gemmobacter lutimaris sp. nov., a marine bacterium isolated from tidal flat.</title>
        <authorList>
            <person name="Lee D.W."/>
            <person name="Yoo Y."/>
            <person name="Kim J.-J."/>
            <person name="Kim B.S."/>
        </authorList>
    </citation>
    <scope>NUCLEOTIDE SEQUENCE [LARGE SCALE GENOMIC DNA]</scope>
    <source>
        <strain evidence="8 9">YJ-T1-11</strain>
    </source>
</reference>
<dbReference type="SUPFAM" id="SSF56176">
    <property type="entry name" value="FAD-binding/transporter-associated domain-like"/>
    <property type="match status" value="1"/>
</dbReference>
<evidence type="ECO:0000259" key="7">
    <source>
        <dbReference type="PROSITE" id="PS51387"/>
    </source>
</evidence>
<dbReference type="InterPro" id="IPR051264">
    <property type="entry name" value="FAD-oxidored/transferase_4"/>
</dbReference>
<dbReference type="InterPro" id="IPR016166">
    <property type="entry name" value="FAD-bd_PCMH"/>
</dbReference>
<dbReference type="PROSITE" id="PS51387">
    <property type="entry name" value="FAD_PCMH"/>
    <property type="match status" value="1"/>
</dbReference>
<comment type="similarity">
    <text evidence="2">Belongs to the FAD-binding oxidoreductase/transferase type 4 family.</text>
</comment>
<proteinExistence type="inferred from homology"/>
<dbReference type="Gene3D" id="3.30.43.10">
    <property type="entry name" value="Uridine Diphospho-n-acetylenolpyruvylglucosamine Reductase, domain 2"/>
    <property type="match status" value="1"/>
</dbReference>
<dbReference type="InterPro" id="IPR016171">
    <property type="entry name" value="Vanillyl_alc_oxidase_C-sub2"/>
</dbReference>
<sequence>MARAATPDPTALQQALVAAVGAGHVRNDAGPDHGAELLVLPASTAEVAAVVAIARVHGVSIVAQGGHTGLVGGCQSHPGQIVLSLARMALIEAIYPDERVAIVQAGVALEALQNAAIAHGLEPGIDLAARGTATIGGMVSTNAGGIMAHRYGVMRHRVLGLEAVLPDGTIYSDMTRVVKNTAGYDLKHLFIGAEGTLGIVTRVVIKLEPLPQCTATVMLGLPSVAATLEAINLALRSDAGHLRAAEGLWQSYIQLTAQAQGWSEPSFPLDQPVCLLLMLGGANQADLNEGIEQIFGEILDRHPTATGIIAASKRQEADLWRLREDTDQLYRAHAAAPSYDVSVPLSEIGAYVDHVKSGLARIDADLDPYVFGHLADGNLHIVLNRTGPLDDAMSSAVEHVLYANLRALGGSFSAEHGVGTKRIAALVATSDPVKFATMMRIKQALDPDQTLNPGKVLPSQPLAREKFQ</sequence>
<name>A0A398BKS9_9RHOB</name>
<evidence type="ECO:0000256" key="3">
    <source>
        <dbReference type="ARBA" id="ARBA00022630"/>
    </source>
</evidence>
<comment type="caution">
    <text evidence="8">The sequence shown here is derived from an EMBL/GenBank/DDBJ whole genome shotgun (WGS) entry which is preliminary data.</text>
</comment>
<feature type="domain" description="FAD-binding PCMH-type" evidence="7">
    <location>
        <begin position="31"/>
        <end position="210"/>
    </location>
</feature>
<evidence type="ECO:0000313" key="9">
    <source>
        <dbReference type="Proteomes" id="UP000266649"/>
    </source>
</evidence>
<dbReference type="InterPro" id="IPR004113">
    <property type="entry name" value="FAD-bd_oxidored_4_C"/>
</dbReference>
<organism evidence="8 9">
    <name type="scientific">Gemmobacter lutimaris</name>
    <dbReference type="NCBI Taxonomy" id="2306023"/>
    <lineage>
        <taxon>Bacteria</taxon>
        <taxon>Pseudomonadati</taxon>
        <taxon>Pseudomonadota</taxon>
        <taxon>Alphaproteobacteria</taxon>
        <taxon>Rhodobacterales</taxon>
        <taxon>Paracoccaceae</taxon>
        <taxon>Gemmobacter</taxon>
    </lineage>
</organism>
<dbReference type="InterPro" id="IPR036318">
    <property type="entry name" value="FAD-bd_PCMH-like_sf"/>
</dbReference>
<dbReference type="AlphaFoldDB" id="A0A398BKS9"/>
<evidence type="ECO:0000256" key="2">
    <source>
        <dbReference type="ARBA" id="ARBA00008000"/>
    </source>
</evidence>
<keyword evidence="5" id="KW-0560">Oxidoreductase</keyword>
<dbReference type="InterPro" id="IPR016164">
    <property type="entry name" value="FAD-linked_Oxase-like_C"/>
</dbReference>
<dbReference type="Pfam" id="PF01565">
    <property type="entry name" value="FAD_binding_4"/>
    <property type="match status" value="1"/>
</dbReference>
<evidence type="ECO:0000256" key="1">
    <source>
        <dbReference type="ARBA" id="ARBA00001974"/>
    </source>
</evidence>
<feature type="region of interest" description="Disordered" evidence="6">
    <location>
        <begin position="449"/>
        <end position="468"/>
    </location>
</feature>
<dbReference type="GO" id="GO:0022904">
    <property type="term" value="P:respiratory electron transport chain"/>
    <property type="evidence" value="ECO:0007669"/>
    <property type="project" value="TreeGrafter"/>
</dbReference>
<dbReference type="Gene3D" id="3.30.70.2190">
    <property type="match status" value="1"/>
</dbReference>
<evidence type="ECO:0000313" key="8">
    <source>
        <dbReference type="EMBL" id="RID90284.1"/>
    </source>
</evidence>
<dbReference type="InterPro" id="IPR006094">
    <property type="entry name" value="Oxid_FAD_bind_N"/>
</dbReference>
<dbReference type="GO" id="GO:0071949">
    <property type="term" value="F:FAD binding"/>
    <property type="evidence" value="ECO:0007669"/>
    <property type="project" value="InterPro"/>
</dbReference>
<protein>
    <submittedName>
        <fullName evidence="8">FAD-binding oxidoreductase</fullName>
    </submittedName>
</protein>
<comment type="cofactor">
    <cofactor evidence="1">
        <name>FAD</name>
        <dbReference type="ChEBI" id="CHEBI:57692"/>
    </cofactor>
</comment>
<dbReference type="OrthoDB" id="9811557at2"/>
<dbReference type="PANTHER" id="PTHR43716">
    <property type="entry name" value="D-2-HYDROXYGLUTARATE DEHYDROGENASE, MITOCHONDRIAL"/>
    <property type="match status" value="1"/>
</dbReference>
<dbReference type="Gene3D" id="3.30.465.10">
    <property type="match status" value="1"/>
</dbReference>
<dbReference type="SUPFAM" id="SSF55103">
    <property type="entry name" value="FAD-linked oxidases, C-terminal domain"/>
    <property type="match status" value="1"/>
</dbReference>
<dbReference type="PANTHER" id="PTHR43716:SF1">
    <property type="entry name" value="D-2-HYDROXYGLUTARATE DEHYDROGENASE, MITOCHONDRIAL"/>
    <property type="match status" value="1"/>
</dbReference>
<dbReference type="GO" id="GO:0016491">
    <property type="term" value="F:oxidoreductase activity"/>
    <property type="evidence" value="ECO:0007669"/>
    <property type="project" value="UniProtKB-KW"/>
</dbReference>
<accession>A0A398BKS9</accession>
<dbReference type="Proteomes" id="UP000266649">
    <property type="component" value="Unassembled WGS sequence"/>
</dbReference>
<gene>
    <name evidence="8" type="ORF">D2N39_19015</name>
</gene>
<evidence type="ECO:0000256" key="4">
    <source>
        <dbReference type="ARBA" id="ARBA00022827"/>
    </source>
</evidence>
<evidence type="ECO:0000256" key="6">
    <source>
        <dbReference type="SAM" id="MobiDB-lite"/>
    </source>
</evidence>
<dbReference type="InterPro" id="IPR016167">
    <property type="entry name" value="FAD-bd_PCMH_sub1"/>
</dbReference>
<dbReference type="Gene3D" id="3.30.70.2740">
    <property type="match status" value="1"/>
</dbReference>